<evidence type="ECO:0000259" key="2">
    <source>
        <dbReference type="Pfam" id="PF13005"/>
    </source>
</evidence>
<dbReference type="InterPro" id="IPR004291">
    <property type="entry name" value="Transposase_IS66_central"/>
</dbReference>
<dbReference type="AlphaFoldDB" id="A0A923I7V2"/>
<dbReference type="Proteomes" id="UP000612361">
    <property type="component" value="Unassembled WGS sequence"/>
</dbReference>
<comment type="caution">
    <text evidence="4">The sequence shown here is derived from an EMBL/GenBank/DDBJ whole genome shotgun (WGS) entry which is preliminary data.</text>
</comment>
<gene>
    <name evidence="4" type="ORF">H8K47_17955</name>
</gene>
<dbReference type="Pfam" id="PF03050">
    <property type="entry name" value="DDE_Tnp_IS66"/>
    <property type="match status" value="1"/>
</dbReference>
<feature type="non-terminal residue" evidence="4">
    <location>
        <position position="369"/>
    </location>
</feature>
<dbReference type="Pfam" id="PF13007">
    <property type="entry name" value="LZ_Tnp_IS66"/>
    <property type="match status" value="1"/>
</dbReference>
<feature type="domain" description="Transposase IS66 central" evidence="1">
    <location>
        <begin position="152"/>
        <end position="367"/>
    </location>
</feature>
<feature type="domain" description="Transposase TnpC homeodomain" evidence="3">
    <location>
        <begin position="16"/>
        <end position="89"/>
    </location>
</feature>
<evidence type="ECO:0000259" key="1">
    <source>
        <dbReference type="Pfam" id="PF03050"/>
    </source>
</evidence>
<sequence>RLQAEGRFRQTLIDKLTHELAILKRQKFAATSEAYTGEQQRELFETLDIDLAAVTAEIEQLVQHPISAEPGRQQPRRVRLPAELPRTDIHHEPDSTLCQCGCRMKRIGEDVCEKLDYQPGVFTVERHVRGKWVCHQCETLVQAPVPAQIIDKGIPTSGLLAQVLVAKYADHLPLYRQSGIFERSGFAIPDSTLSEWVGRCGVALQPLVDALKQELLTQPVLHADETPLPMLKPGNGKTHRAYLWSYCSTPLSSMKAVVFDFAESRGGKHAEQFLDRWRGTLVCDDFKGYKALFASGVTEAGCMAHARRKFHELWANHSSQIAGEVLKLYARLYAVEREVSLLAPAQRLAMRQAQAKPVADALHQWLLVQ</sequence>
<evidence type="ECO:0000313" key="5">
    <source>
        <dbReference type="Proteomes" id="UP000612361"/>
    </source>
</evidence>
<dbReference type="NCBIfam" id="NF033517">
    <property type="entry name" value="transpos_IS66"/>
    <property type="match status" value="1"/>
</dbReference>
<keyword evidence="5" id="KW-1185">Reference proteome</keyword>
<dbReference type="RefSeq" id="WP_186882720.1">
    <property type="nucleotide sequence ID" value="NZ_JACOGG010000046.1"/>
</dbReference>
<dbReference type="EMBL" id="JACOGG010000046">
    <property type="protein sequence ID" value="MBC3937241.1"/>
    <property type="molecule type" value="Genomic_DNA"/>
</dbReference>
<reference evidence="4" key="1">
    <citation type="submission" date="2020-08" db="EMBL/GenBank/DDBJ databases">
        <title>Novel species isolated from subtropical streams in China.</title>
        <authorList>
            <person name="Lu H."/>
        </authorList>
    </citation>
    <scope>NUCLEOTIDE SEQUENCE</scope>
    <source>
        <strain evidence="4">CY7W</strain>
    </source>
</reference>
<evidence type="ECO:0000313" key="4">
    <source>
        <dbReference type="EMBL" id="MBC3937241.1"/>
    </source>
</evidence>
<dbReference type="PANTHER" id="PTHR33678:SF1">
    <property type="entry name" value="BLL1576 PROTEIN"/>
    <property type="match status" value="1"/>
</dbReference>
<organism evidence="4 5">
    <name type="scientific">Undibacterium rugosum</name>
    <dbReference type="NCBI Taxonomy" id="2762291"/>
    <lineage>
        <taxon>Bacteria</taxon>
        <taxon>Pseudomonadati</taxon>
        <taxon>Pseudomonadota</taxon>
        <taxon>Betaproteobacteria</taxon>
        <taxon>Burkholderiales</taxon>
        <taxon>Oxalobacteraceae</taxon>
        <taxon>Undibacterium</taxon>
    </lineage>
</organism>
<feature type="domain" description="Transposase IS66 zinc-finger binding" evidence="2">
    <location>
        <begin position="97"/>
        <end position="138"/>
    </location>
</feature>
<dbReference type="InterPro" id="IPR024474">
    <property type="entry name" value="Znf_dom_IS66"/>
</dbReference>
<dbReference type="InterPro" id="IPR052344">
    <property type="entry name" value="Transposase-related"/>
</dbReference>
<name>A0A923I7V2_9BURK</name>
<feature type="non-terminal residue" evidence="4">
    <location>
        <position position="1"/>
    </location>
</feature>
<proteinExistence type="predicted"/>
<dbReference type="PANTHER" id="PTHR33678">
    <property type="entry name" value="BLL1576 PROTEIN"/>
    <property type="match status" value="1"/>
</dbReference>
<dbReference type="Pfam" id="PF13005">
    <property type="entry name" value="zf-IS66"/>
    <property type="match status" value="1"/>
</dbReference>
<evidence type="ECO:0000259" key="3">
    <source>
        <dbReference type="Pfam" id="PF13007"/>
    </source>
</evidence>
<protein>
    <submittedName>
        <fullName evidence="4">IS66 family transposase</fullName>
    </submittedName>
</protein>
<dbReference type="InterPro" id="IPR024463">
    <property type="entry name" value="Transposase_TnpC_homeodom"/>
</dbReference>
<accession>A0A923I7V2</accession>